<protein>
    <submittedName>
        <fullName evidence="1">Uncharacterized protein</fullName>
    </submittedName>
</protein>
<dbReference type="Proteomes" id="UP000054925">
    <property type="component" value="Unassembled WGS sequence"/>
</dbReference>
<proteinExistence type="predicted"/>
<dbReference type="EMBL" id="FCOL02000552">
    <property type="protein sequence ID" value="SAL88709.1"/>
    <property type="molecule type" value="Genomic_DNA"/>
</dbReference>
<sequence>MHRAIYVMQQSFFNLGCFYRVDIRSRSGRLIESHYVELCDIAWC</sequence>
<evidence type="ECO:0000313" key="1">
    <source>
        <dbReference type="EMBL" id="SAL88709.1"/>
    </source>
</evidence>
<keyword evidence="2" id="KW-1185">Reference proteome</keyword>
<evidence type="ECO:0000313" key="2">
    <source>
        <dbReference type="Proteomes" id="UP000054925"/>
    </source>
</evidence>
<dbReference type="AlphaFoldDB" id="A0A158L6Q7"/>
<gene>
    <name evidence="1" type="ORF">AWB67_07643</name>
</gene>
<reference evidence="1" key="1">
    <citation type="submission" date="2016-01" db="EMBL/GenBank/DDBJ databases">
        <authorList>
            <person name="Peeters C."/>
        </authorList>
    </citation>
    <scope>NUCLEOTIDE SEQUENCE [LARGE SCALE GENOMIC DNA]</scope>
    <source>
        <strain evidence="1">LMG 22937</strain>
    </source>
</reference>
<organism evidence="1 2">
    <name type="scientific">Caballeronia terrestris</name>
    <dbReference type="NCBI Taxonomy" id="1226301"/>
    <lineage>
        <taxon>Bacteria</taxon>
        <taxon>Pseudomonadati</taxon>
        <taxon>Pseudomonadota</taxon>
        <taxon>Betaproteobacteria</taxon>
        <taxon>Burkholderiales</taxon>
        <taxon>Burkholderiaceae</taxon>
        <taxon>Caballeronia</taxon>
    </lineage>
</organism>
<comment type="caution">
    <text evidence="1">The sequence shown here is derived from an EMBL/GenBank/DDBJ whole genome shotgun (WGS) entry which is preliminary data.</text>
</comment>
<accession>A0A158L6Q7</accession>
<name>A0A158L6Q7_9BURK</name>